<comment type="caution">
    <text evidence="2">The sequence shown here is derived from an EMBL/GenBank/DDBJ whole genome shotgun (WGS) entry which is preliminary data.</text>
</comment>
<dbReference type="Gene3D" id="3.60.10.10">
    <property type="entry name" value="Endonuclease/exonuclease/phosphatase"/>
    <property type="match status" value="1"/>
</dbReference>
<name>A0A830FMG3_9EURY</name>
<dbReference type="RefSeq" id="WP_188979676.1">
    <property type="nucleotide sequence ID" value="NZ_BMPG01000003.1"/>
</dbReference>
<evidence type="ECO:0000313" key="3">
    <source>
        <dbReference type="Proteomes" id="UP000607197"/>
    </source>
</evidence>
<sequence length="232" mass="25958">MRIVTWNCNMAFRNKRAKVLGWDPDVLVIQEAENPNHKGSWNKFTDWAWIGDNPNKGLAIFTRNGHAIDPINAPATDAEYVLPVTVAGRTIVGVWAMNDKSNPEQRYIGQVHTALQDYSELVNAETIVAGDFNWNVQWDESPKSPLVGGFADVTSTLNACGLMSAYHGATDDELGEETKSTFFMHKKQDRPYHTDYIFAPSSVIESDAVRVGHFNNWIDASDHMPVMLDTSE</sequence>
<protein>
    <submittedName>
        <fullName evidence="2">Endonuclease/exonuclease/phosphatase family protein</fullName>
    </submittedName>
</protein>
<reference evidence="2" key="2">
    <citation type="submission" date="2020-09" db="EMBL/GenBank/DDBJ databases">
        <authorList>
            <person name="Sun Q."/>
            <person name="Ohkuma M."/>
        </authorList>
    </citation>
    <scope>NUCLEOTIDE SEQUENCE</scope>
    <source>
        <strain evidence="2">JCM 19596</strain>
    </source>
</reference>
<gene>
    <name evidence="2" type="ORF">GCM10009039_26460</name>
</gene>
<evidence type="ECO:0000259" key="1">
    <source>
        <dbReference type="Pfam" id="PF03372"/>
    </source>
</evidence>
<dbReference type="InterPro" id="IPR005135">
    <property type="entry name" value="Endo/exonuclease/phosphatase"/>
</dbReference>
<dbReference type="Proteomes" id="UP000607197">
    <property type="component" value="Unassembled WGS sequence"/>
</dbReference>
<dbReference type="OrthoDB" id="262043at2157"/>
<reference evidence="2" key="1">
    <citation type="journal article" date="2014" name="Int. J. Syst. Evol. Microbiol.">
        <title>Complete genome sequence of Corynebacterium casei LMG S-19264T (=DSM 44701T), isolated from a smear-ripened cheese.</title>
        <authorList>
            <consortium name="US DOE Joint Genome Institute (JGI-PGF)"/>
            <person name="Walter F."/>
            <person name="Albersmeier A."/>
            <person name="Kalinowski J."/>
            <person name="Ruckert C."/>
        </authorList>
    </citation>
    <scope>NUCLEOTIDE SEQUENCE</scope>
    <source>
        <strain evidence="2">JCM 19596</strain>
    </source>
</reference>
<keyword evidence="2" id="KW-0255">Endonuclease</keyword>
<dbReference type="AlphaFoldDB" id="A0A830FMG3"/>
<keyword evidence="2" id="KW-0269">Exonuclease</keyword>
<organism evidence="2 3">
    <name type="scientific">Halocalculus aciditolerans</name>
    <dbReference type="NCBI Taxonomy" id="1383812"/>
    <lineage>
        <taxon>Archaea</taxon>
        <taxon>Methanobacteriati</taxon>
        <taxon>Methanobacteriota</taxon>
        <taxon>Stenosarchaea group</taxon>
        <taxon>Halobacteria</taxon>
        <taxon>Halobacteriales</taxon>
        <taxon>Halobacteriaceae</taxon>
        <taxon>Halocalculus</taxon>
    </lineage>
</organism>
<dbReference type="Pfam" id="PF03372">
    <property type="entry name" value="Exo_endo_phos"/>
    <property type="match status" value="1"/>
</dbReference>
<proteinExistence type="predicted"/>
<dbReference type="GO" id="GO:0004519">
    <property type="term" value="F:endonuclease activity"/>
    <property type="evidence" value="ECO:0007669"/>
    <property type="project" value="UniProtKB-KW"/>
</dbReference>
<accession>A0A830FMG3</accession>
<dbReference type="SUPFAM" id="SSF56219">
    <property type="entry name" value="DNase I-like"/>
    <property type="match status" value="1"/>
</dbReference>
<keyword evidence="3" id="KW-1185">Reference proteome</keyword>
<dbReference type="EMBL" id="BMPG01000003">
    <property type="protein sequence ID" value="GGL67155.1"/>
    <property type="molecule type" value="Genomic_DNA"/>
</dbReference>
<keyword evidence="2" id="KW-0378">Hydrolase</keyword>
<evidence type="ECO:0000313" key="2">
    <source>
        <dbReference type="EMBL" id="GGL67155.1"/>
    </source>
</evidence>
<keyword evidence="2" id="KW-0540">Nuclease</keyword>
<feature type="domain" description="Endonuclease/exonuclease/phosphatase" evidence="1">
    <location>
        <begin position="4"/>
        <end position="223"/>
    </location>
</feature>
<dbReference type="InterPro" id="IPR036691">
    <property type="entry name" value="Endo/exonu/phosph_ase_sf"/>
</dbReference>
<dbReference type="GO" id="GO:0004527">
    <property type="term" value="F:exonuclease activity"/>
    <property type="evidence" value="ECO:0007669"/>
    <property type="project" value="UniProtKB-KW"/>
</dbReference>